<reference evidence="1" key="1">
    <citation type="journal article" date="2015" name="Nature">
        <title>Complex archaea that bridge the gap between prokaryotes and eukaryotes.</title>
        <authorList>
            <person name="Spang A."/>
            <person name="Saw J.H."/>
            <person name="Jorgensen S.L."/>
            <person name="Zaremba-Niedzwiedzka K."/>
            <person name="Martijn J."/>
            <person name="Lind A.E."/>
            <person name="van Eijk R."/>
            <person name="Schleper C."/>
            <person name="Guy L."/>
            <person name="Ettema T.J."/>
        </authorList>
    </citation>
    <scope>NUCLEOTIDE SEQUENCE</scope>
</reference>
<name>A0A0F9VEN2_9ZZZZ</name>
<sequence>MVFQLELNISISTNSFISNKADSNLKVKNLEIIKLALHERQNILEKISEFFRKKFKRKKIIVMDECLHNNKSVIHTLNDRFEVIPLPNELKTHSDGNLRLVLIEQKYGLVTKDQEMALIARKVKIKPVYLLIDRKGNRALVRVRKNIK</sequence>
<protein>
    <submittedName>
        <fullName evidence="1">Uncharacterized protein</fullName>
    </submittedName>
</protein>
<dbReference type="EMBL" id="LAZR01000371">
    <property type="protein sequence ID" value="KKN72026.1"/>
    <property type="molecule type" value="Genomic_DNA"/>
</dbReference>
<dbReference type="AlphaFoldDB" id="A0A0F9VEN2"/>
<gene>
    <name evidence="1" type="ORF">LCGC14_0415080</name>
</gene>
<accession>A0A0F9VEN2</accession>
<evidence type="ECO:0000313" key="1">
    <source>
        <dbReference type="EMBL" id="KKN72026.1"/>
    </source>
</evidence>
<proteinExistence type="predicted"/>
<organism evidence="1">
    <name type="scientific">marine sediment metagenome</name>
    <dbReference type="NCBI Taxonomy" id="412755"/>
    <lineage>
        <taxon>unclassified sequences</taxon>
        <taxon>metagenomes</taxon>
        <taxon>ecological metagenomes</taxon>
    </lineage>
</organism>
<comment type="caution">
    <text evidence="1">The sequence shown here is derived from an EMBL/GenBank/DDBJ whole genome shotgun (WGS) entry which is preliminary data.</text>
</comment>